<organism evidence="3 4">
    <name type="scientific">Carpinus fangiana</name>
    <dbReference type="NCBI Taxonomy" id="176857"/>
    <lineage>
        <taxon>Eukaryota</taxon>
        <taxon>Viridiplantae</taxon>
        <taxon>Streptophyta</taxon>
        <taxon>Embryophyta</taxon>
        <taxon>Tracheophyta</taxon>
        <taxon>Spermatophyta</taxon>
        <taxon>Magnoliopsida</taxon>
        <taxon>eudicotyledons</taxon>
        <taxon>Gunneridae</taxon>
        <taxon>Pentapetalae</taxon>
        <taxon>rosids</taxon>
        <taxon>fabids</taxon>
        <taxon>Fagales</taxon>
        <taxon>Betulaceae</taxon>
        <taxon>Carpinus</taxon>
    </lineage>
</organism>
<evidence type="ECO:0000313" key="4">
    <source>
        <dbReference type="Proteomes" id="UP000327013"/>
    </source>
</evidence>
<feature type="signal peptide" evidence="2">
    <location>
        <begin position="1"/>
        <end position="26"/>
    </location>
</feature>
<accession>A0A5N6QKU1</accession>
<dbReference type="Proteomes" id="UP000327013">
    <property type="component" value="Chromosome 1"/>
</dbReference>
<keyword evidence="4" id="KW-1185">Reference proteome</keyword>
<reference evidence="3 4" key="1">
    <citation type="submission" date="2019-06" db="EMBL/GenBank/DDBJ databases">
        <title>A chromosomal-level reference genome of Carpinus fangiana (Coryloideae, Betulaceae).</title>
        <authorList>
            <person name="Yang X."/>
            <person name="Wang Z."/>
            <person name="Zhang L."/>
            <person name="Hao G."/>
            <person name="Liu J."/>
            <person name="Yang Y."/>
        </authorList>
    </citation>
    <scope>NUCLEOTIDE SEQUENCE [LARGE SCALE GENOMIC DNA]</scope>
    <source>
        <strain evidence="3">Cfa_2016G</strain>
        <tissue evidence="3">Leaf</tissue>
    </source>
</reference>
<gene>
    <name evidence="3" type="ORF">FH972_004346</name>
</gene>
<evidence type="ECO:0000256" key="1">
    <source>
        <dbReference type="SAM" id="MobiDB-lite"/>
    </source>
</evidence>
<sequence>MAFYNHILVATLILALSLSSTDVSLAARHLLDTPAVSAANFVVSAIPYDQPMLPAVHPFLIQPKTIFSQPDHPLPQVSNQPTQTNSSFPILSSTQTPSDQPKLPETTLPQSPL</sequence>
<evidence type="ECO:0000313" key="3">
    <source>
        <dbReference type="EMBL" id="KAE7999972.1"/>
    </source>
</evidence>
<proteinExistence type="predicted"/>
<feature type="compositionally biased region" description="Polar residues" evidence="1">
    <location>
        <begin position="76"/>
        <end position="99"/>
    </location>
</feature>
<dbReference type="EMBL" id="CM017321">
    <property type="protein sequence ID" value="KAE7999972.1"/>
    <property type="molecule type" value="Genomic_DNA"/>
</dbReference>
<keyword evidence="2" id="KW-0732">Signal</keyword>
<protein>
    <submittedName>
        <fullName evidence="3">Uncharacterized protein</fullName>
    </submittedName>
</protein>
<feature type="chain" id="PRO_5024461381" evidence="2">
    <location>
        <begin position="27"/>
        <end position="113"/>
    </location>
</feature>
<dbReference type="AlphaFoldDB" id="A0A5N6QKU1"/>
<evidence type="ECO:0000256" key="2">
    <source>
        <dbReference type="SAM" id="SignalP"/>
    </source>
</evidence>
<name>A0A5N6QKU1_9ROSI</name>
<feature type="region of interest" description="Disordered" evidence="1">
    <location>
        <begin position="70"/>
        <end position="113"/>
    </location>
</feature>